<dbReference type="Pfam" id="PF14560">
    <property type="entry name" value="Ubiquitin_2"/>
    <property type="match status" value="1"/>
</dbReference>
<dbReference type="SUPFAM" id="SSF52047">
    <property type="entry name" value="RNI-like"/>
    <property type="match status" value="1"/>
</dbReference>
<dbReference type="CDD" id="cd17044">
    <property type="entry name" value="Ubl_TBCE"/>
    <property type="match status" value="1"/>
</dbReference>
<dbReference type="PANTHER" id="PTHR24373:SF370">
    <property type="entry name" value="FISH-LIPS, ISOFORM E"/>
    <property type="match status" value="1"/>
</dbReference>
<keyword evidence="4" id="KW-1185">Reference proteome</keyword>
<organism evidence="3 4">
    <name type="scientific">Trypanosoma equiperdum</name>
    <dbReference type="NCBI Taxonomy" id="5694"/>
    <lineage>
        <taxon>Eukaryota</taxon>
        <taxon>Discoba</taxon>
        <taxon>Euglenozoa</taxon>
        <taxon>Kinetoplastea</taxon>
        <taxon>Metakinetoplastina</taxon>
        <taxon>Trypanosomatida</taxon>
        <taxon>Trypanosomatidae</taxon>
        <taxon>Trypanosoma</taxon>
    </lineage>
</organism>
<feature type="domain" description="Ubiquitin-like" evidence="2">
    <location>
        <begin position="458"/>
        <end position="529"/>
    </location>
</feature>
<evidence type="ECO:0000313" key="3">
    <source>
        <dbReference type="EMBL" id="SCU64612.1"/>
    </source>
</evidence>
<dbReference type="Gene3D" id="3.10.20.90">
    <property type="entry name" value="Phosphatidylinositol 3-kinase Catalytic Subunit, Chain A, domain 1"/>
    <property type="match status" value="1"/>
</dbReference>
<protein>
    <submittedName>
        <fullName evidence="3">Ubiquitin-like domain containing protein, putative</fullName>
    </submittedName>
</protein>
<dbReference type="InterPro" id="IPR044079">
    <property type="entry name" value="Ubl_TBCE"/>
</dbReference>
<name>A0A1G4HZ59_TRYEQ</name>
<comment type="caution">
    <text evidence="3">The sequence shown here is derived from an EMBL/GenBank/DDBJ whole genome shotgun (WGS) entry which is preliminary data.</text>
</comment>
<dbReference type="EMBL" id="CZPT02000102">
    <property type="protein sequence ID" value="SCU64612.1"/>
    <property type="molecule type" value="Genomic_DNA"/>
</dbReference>
<dbReference type="GeneID" id="92382378"/>
<dbReference type="VEuPathDB" id="TriTrypDB:TEOVI_000844400"/>
<keyword evidence="1" id="KW-0732">Signal</keyword>
<proteinExistence type="predicted"/>
<dbReference type="InterPro" id="IPR050328">
    <property type="entry name" value="Dev_Immune_Receptor"/>
</dbReference>
<dbReference type="InterPro" id="IPR000626">
    <property type="entry name" value="Ubiquitin-like_dom"/>
</dbReference>
<dbReference type="AlphaFoldDB" id="A0A1G4HZ59"/>
<dbReference type="Proteomes" id="UP000195570">
    <property type="component" value="Unassembled WGS sequence"/>
</dbReference>
<dbReference type="RefSeq" id="XP_067076347.1">
    <property type="nucleotide sequence ID" value="XM_067220246.1"/>
</dbReference>
<accession>A0A1G4HZ59</accession>
<dbReference type="InterPro" id="IPR032675">
    <property type="entry name" value="LRR_dom_sf"/>
</dbReference>
<reference evidence="3" key="1">
    <citation type="submission" date="2016-09" db="EMBL/GenBank/DDBJ databases">
        <authorList>
            <person name="Hebert L."/>
            <person name="Moumen B."/>
        </authorList>
    </citation>
    <scope>NUCLEOTIDE SEQUENCE [LARGE SCALE GENOMIC DNA]</scope>
    <source>
        <strain evidence="3">OVI</strain>
    </source>
</reference>
<gene>
    <name evidence="3" type="ORF">TEOVI_000844400</name>
</gene>
<dbReference type="Gene3D" id="3.80.10.10">
    <property type="entry name" value="Ribonuclease Inhibitor"/>
    <property type="match status" value="2"/>
</dbReference>
<dbReference type="GO" id="GO:0031012">
    <property type="term" value="C:extracellular matrix"/>
    <property type="evidence" value="ECO:0007669"/>
    <property type="project" value="TreeGrafter"/>
</dbReference>
<evidence type="ECO:0000313" key="4">
    <source>
        <dbReference type="Proteomes" id="UP000195570"/>
    </source>
</evidence>
<evidence type="ECO:0000256" key="1">
    <source>
        <dbReference type="ARBA" id="ARBA00022729"/>
    </source>
</evidence>
<evidence type="ECO:0000259" key="2">
    <source>
        <dbReference type="Pfam" id="PF14560"/>
    </source>
</evidence>
<dbReference type="SUPFAM" id="SSF54236">
    <property type="entry name" value="Ubiquitin-like"/>
    <property type="match status" value="1"/>
</dbReference>
<dbReference type="PANTHER" id="PTHR24373">
    <property type="entry name" value="SLIT RELATED LEUCINE-RICH REPEAT NEURONAL PROTEIN"/>
    <property type="match status" value="1"/>
</dbReference>
<dbReference type="GO" id="GO:0005615">
    <property type="term" value="C:extracellular space"/>
    <property type="evidence" value="ECO:0007669"/>
    <property type="project" value="TreeGrafter"/>
</dbReference>
<sequence length="531" mass="58912">MASPEVSFMDAVRERYGAPDDSAAYSAESFLVGEASRRRNKKWELVGMEKTRQKQADHSKLVHVVLRGMNITVAESTTGELAQAALHRLEEVDLSENFQLTIREVGRMAQHLPALKVLQLSHSPELFPVGTAEISASPFESLLVAPHLRKLVLNHVGVQSIWQLRAVVQLPLLEELHLDNNSIKRLALFVDDNEEKTAHRILHEANKNDNNSGNDIKSGWFPAVNTLSLAQNELSSWGLESGLQESIGTAFPGLKRLFLTSNRMPNLSITRACASIVPHGGGNKRGDGDTSDGSLVDYAYLQPLELLCLNENPTITDACTLDAVRYLCPHLTTFRITYSAIFPQWNETLGRMYVVASLPSITTLNRGQVRAKERMDSEIFYIQRGMAAEQKQQVGEAQDGSQSKVTQETLRYPLLDVLREKHKDVITVIYREGETASHDGTMHMMLNIVLRCDGFEDTHKRVPSSMSVGKLKALVRAVYSVAPSHQHLSFVSGDAGVVEAPTQLDNELQSLSFYGMCDRAIVLVVDTSLRS</sequence>
<dbReference type="InterPro" id="IPR029071">
    <property type="entry name" value="Ubiquitin-like_domsf"/>
</dbReference>